<comment type="caution">
    <text evidence="1">The sequence shown here is derived from an EMBL/GenBank/DDBJ whole genome shotgun (WGS) entry which is preliminary data.</text>
</comment>
<evidence type="ECO:0000313" key="2">
    <source>
        <dbReference type="Proteomes" id="UP000822476"/>
    </source>
</evidence>
<evidence type="ECO:0000313" key="1">
    <source>
        <dbReference type="EMBL" id="KAF7257518.1"/>
    </source>
</evidence>
<reference evidence="1" key="1">
    <citation type="submission" date="2019-07" db="EMBL/GenBank/DDBJ databases">
        <title>Annotation for the trematode Paragonimus miyazaki's.</title>
        <authorList>
            <person name="Choi Y.-J."/>
        </authorList>
    </citation>
    <scope>NUCLEOTIDE SEQUENCE</scope>
    <source>
        <strain evidence="1">Japan</strain>
    </source>
</reference>
<protein>
    <submittedName>
        <fullName evidence="1">Uncharacterized protein</fullName>
    </submittedName>
</protein>
<dbReference type="AlphaFoldDB" id="A0A8S9Z0H2"/>
<accession>A0A8S9Z0H2</accession>
<keyword evidence="2" id="KW-1185">Reference proteome</keyword>
<organism evidence="1 2">
    <name type="scientific">Paragonimus skrjabini miyazakii</name>
    <dbReference type="NCBI Taxonomy" id="59628"/>
    <lineage>
        <taxon>Eukaryota</taxon>
        <taxon>Metazoa</taxon>
        <taxon>Spiralia</taxon>
        <taxon>Lophotrochozoa</taxon>
        <taxon>Platyhelminthes</taxon>
        <taxon>Trematoda</taxon>
        <taxon>Digenea</taxon>
        <taxon>Plagiorchiida</taxon>
        <taxon>Troglotremata</taxon>
        <taxon>Troglotrematidae</taxon>
        <taxon>Paragonimus</taxon>
    </lineage>
</organism>
<dbReference type="Proteomes" id="UP000822476">
    <property type="component" value="Unassembled WGS sequence"/>
</dbReference>
<dbReference type="EMBL" id="JTDE01002330">
    <property type="protein sequence ID" value="KAF7257518.1"/>
    <property type="molecule type" value="Genomic_DNA"/>
</dbReference>
<name>A0A8S9Z0H2_9TREM</name>
<sequence>MNEGRGSSWIYQSGRVYFNIVQYFGGWSRSTIRFRNSKTKVAIEIRMNILRTTCRDHTSRGIPFHYAKIGLYQFWFWCGFYCQNLSFIPTHTQFTCN</sequence>
<proteinExistence type="predicted"/>
<gene>
    <name evidence="1" type="ORF">EG68_05564</name>
</gene>